<gene>
    <name evidence="1" type="ORF">IX56_07690</name>
    <name evidence="2" type="ORF">SAMN05444276_102265</name>
</gene>
<organism evidence="1 3">
    <name type="scientific">Paracoccus sanguinis</name>
    <dbReference type="NCBI Taxonomy" id="1545044"/>
    <lineage>
        <taxon>Bacteria</taxon>
        <taxon>Pseudomonadati</taxon>
        <taxon>Pseudomonadota</taxon>
        <taxon>Alphaproteobacteria</taxon>
        <taxon>Rhodobacterales</taxon>
        <taxon>Paracoccaceae</taxon>
        <taxon>Paracoccus</taxon>
    </lineage>
</organism>
<dbReference type="Proteomes" id="UP000029858">
    <property type="component" value="Unassembled WGS sequence"/>
</dbReference>
<reference evidence="4" key="3">
    <citation type="submission" date="2016-10" db="EMBL/GenBank/DDBJ databases">
        <authorList>
            <person name="Varghese N."/>
            <person name="Submissions S."/>
        </authorList>
    </citation>
    <scope>NUCLEOTIDE SEQUENCE [LARGE SCALE GENOMIC DNA]</scope>
    <source>
        <strain evidence="4">DSM 29303</strain>
    </source>
</reference>
<dbReference type="Proteomes" id="UP000182944">
    <property type="component" value="Unassembled WGS sequence"/>
</dbReference>
<dbReference type="RefSeq" id="WP_036708893.1">
    <property type="nucleotide sequence ID" value="NZ_FNNA01000002.1"/>
</dbReference>
<evidence type="ECO:0000313" key="2">
    <source>
        <dbReference type="EMBL" id="SDW83860.1"/>
    </source>
</evidence>
<protein>
    <submittedName>
        <fullName evidence="1">Uncharacterized protein</fullName>
    </submittedName>
</protein>
<evidence type="ECO:0000313" key="3">
    <source>
        <dbReference type="Proteomes" id="UP000029858"/>
    </source>
</evidence>
<proteinExistence type="predicted"/>
<name>A0A099G1W4_9RHOB</name>
<reference evidence="2" key="4">
    <citation type="submission" date="2016-10" db="EMBL/GenBank/DDBJ databases">
        <authorList>
            <person name="de Groot N.N."/>
        </authorList>
    </citation>
    <scope>NUCLEOTIDE SEQUENCE [LARGE SCALE GENOMIC DNA]</scope>
    <source>
        <strain evidence="2">DSM 29303</strain>
    </source>
</reference>
<evidence type="ECO:0000313" key="4">
    <source>
        <dbReference type="Proteomes" id="UP000182944"/>
    </source>
</evidence>
<dbReference type="AlphaFoldDB" id="A0A099G1W4"/>
<evidence type="ECO:0000313" key="1">
    <source>
        <dbReference type="EMBL" id="KGJ22478.1"/>
    </source>
</evidence>
<reference evidence="1 3" key="1">
    <citation type="submission" date="2014-09" db="EMBL/GenBank/DDBJ databases">
        <authorList>
            <person name="McGinnis J.M."/>
            <person name="Wolfgang W.J."/>
        </authorList>
    </citation>
    <scope>NUCLEOTIDE SEQUENCE [LARGE SCALE GENOMIC DNA]</scope>
    <source>
        <strain evidence="1 3">5503</strain>
    </source>
</reference>
<accession>A0A099G1W4</accession>
<dbReference type="STRING" id="1545044.SAMN05444276_102265"/>
<keyword evidence="4" id="KW-1185">Reference proteome</keyword>
<dbReference type="EMBL" id="JRKQ01000030">
    <property type="protein sequence ID" value="KGJ22478.1"/>
    <property type="molecule type" value="Genomic_DNA"/>
</dbReference>
<sequence>MTDTTQPATALTDFQKSVLIALVRSRLSGDGPHYLTYDDLAQQLGSAAQPVAGALTAVGNWLRAHALPDLGSIVISSENAAKHVMLPADEALSSYGGEAGARAEADRVRDFDWQGWLDA</sequence>
<dbReference type="EMBL" id="FNNA01000002">
    <property type="protein sequence ID" value="SDW83860.1"/>
    <property type="molecule type" value="Genomic_DNA"/>
</dbReference>
<accession>A0A099GK37</accession>
<reference evidence="1 3" key="2">
    <citation type="submission" date="2014-10" db="EMBL/GenBank/DDBJ databases">
        <title>Paracoccus sanguinis sp. nov., isolated from clinical specimens of New York State patients.</title>
        <authorList>
            <person name="Mingle L.A."/>
            <person name="Cole J.A."/>
            <person name="Lapierre P."/>
            <person name="Musser K.A."/>
        </authorList>
    </citation>
    <scope>NUCLEOTIDE SEQUENCE [LARGE SCALE GENOMIC DNA]</scope>
    <source>
        <strain evidence="1 3">5503</strain>
    </source>
</reference>